<protein>
    <submittedName>
        <fullName evidence="4">Nose resistant to fluoxetine protein 6</fullName>
    </submittedName>
</protein>
<feature type="transmembrane region" description="Helical" evidence="1">
    <location>
        <begin position="347"/>
        <end position="367"/>
    </location>
</feature>
<dbReference type="Pfam" id="PF20146">
    <property type="entry name" value="NRF"/>
    <property type="match status" value="1"/>
</dbReference>
<dbReference type="InterPro" id="IPR006621">
    <property type="entry name" value="Nose-resist-to-fluoxetine_N"/>
</dbReference>
<gene>
    <name evidence="4" type="primary">nrf-6</name>
    <name evidence="4" type="ORF">L345_07469</name>
</gene>
<comment type="caution">
    <text evidence="4">The sequence shown here is derived from an EMBL/GenBank/DDBJ whole genome shotgun (WGS) entry which is preliminary data.</text>
</comment>
<dbReference type="SMART" id="SM00703">
    <property type="entry name" value="NRF"/>
    <property type="match status" value="1"/>
</dbReference>
<dbReference type="OrthoDB" id="118951at2759"/>
<dbReference type="EMBL" id="AZIM01001490">
    <property type="protein sequence ID" value="ETE66744.1"/>
    <property type="molecule type" value="Genomic_DNA"/>
</dbReference>
<dbReference type="InterPro" id="IPR052728">
    <property type="entry name" value="O2_lipid_transport_reg"/>
</dbReference>
<accession>V8NWV1</accession>
<dbReference type="GO" id="GO:0016747">
    <property type="term" value="F:acyltransferase activity, transferring groups other than amino-acyl groups"/>
    <property type="evidence" value="ECO:0007669"/>
    <property type="project" value="InterPro"/>
</dbReference>
<dbReference type="Proteomes" id="UP000018936">
    <property type="component" value="Unassembled WGS sequence"/>
</dbReference>
<keyword evidence="1" id="KW-1133">Transmembrane helix</keyword>
<dbReference type="PANTHER" id="PTHR11161">
    <property type="entry name" value="O-ACYLTRANSFERASE"/>
    <property type="match status" value="1"/>
</dbReference>
<evidence type="ECO:0000313" key="4">
    <source>
        <dbReference type="EMBL" id="ETE66744.1"/>
    </source>
</evidence>
<dbReference type="InterPro" id="IPR002656">
    <property type="entry name" value="Acyl_transf_3_dom"/>
</dbReference>
<name>V8NWV1_OPHHA</name>
<organism evidence="4 5">
    <name type="scientific">Ophiophagus hannah</name>
    <name type="common">King cobra</name>
    <name type="synonym">Naja hannah</name>
    <dbReference type="NCBI Taxonomy" id="8665"/>
    <lineage>
        <taxon>Eukaryota</taxon>
        <taxon>Metazoa</taxon>
        <taxon>Chordata</taxon>
        <taxon>Craniata</taxon>
        <taxon>Vertebrata</taxon>
        <taxon>Euteleostomi</taxon>
        <taxon>Lepidosauria</taxon>
        <taxon>Squamata</taxon>
        <taxon>Bifurcata</taxon>
        <taxon>Unidentata</taxon>
        <taxon>Episquamata</taxon>
        <taxon>Toxicofera</taxon>
        <taxon>Serpentes</taxon>
        <taxon>Colubroidea</taxon>
        <taxon>Elapidae</taxon>
        <taxon>Elapinae</taxon>
        <taxon>Ophiophagus</taxon>
    </lineage>
</organism>
<evidence type="ECO:0000259" key="3">
    <source>
        <dbReference type="SMART" id="SM00703"/>
    </source>
</evidence>
<feature type="transmembrane region" description="Helical" evidence="1">
    <location>
        <begin position="570"/>
        <end position="594"/>
    </location>
</feature>
<dbReference type="Pfam" id="PF01757">
    <property type="entry name" value="Acyl_transf_3"/>
    <property type="match status" value="1"/>
</dbReference>
<feature type="domain" description="Nose resistant-to-fluoxetine protein N-terminal" evidence="3">
    <location>
        <begin position="29"/>
        <end position="143"/>
    </location>
</feature>
<dbReference type="PANTHER" id="PTHR11161:SF0">
    <property type="entry name" value="O-ACYLTRANSFERASE LIKE PROTEIN"/>
    <property type="match status" value="1"/>
</dbReference>
<feature type="non-terminal residue" evidence="4">
    <location>
        <position position="616"/>
    </location>
</feature>
<keyword evidence="1" id="KW-0472">Membrane</keyword>
<keyword evidence="2" id="KW-0732">Signal</keyword>
<evidence type="ECO:0000256" key="1">
    <source>
        <dbReference type="SAM" id="Phobius"/>
    </source>
</evidence>
<feature type="non-terminal residue" evidence="4">
    <location>
        <position position="1"/>
    </location>
</feature>
<feature type="signal peptide" evidence="2">
    <location>
        <begin position="1"/>
        <end position="25"/>
    </location>
</feature>
<dbReference type="AlphaFoldDB" id="V8NWV1"/>
<reference evidence="4 5" key="1">
    <citation type="journal article" date="2013" name="Proc. Natl. Acad. Sci. U.S.A.">
        <title>The king cobra genome reveals dynamic gene evolution and adaptation in the snake venom system.</title>
        <authorList>
            <person name="Vonk F.J."/>
            <person name="Casewell N.R."/>
            <person name="Henkel C.V."/>
            <person name="Heimberg A.M."/>
            <person name="Jansen H.J."/>
            <person name="McCleary R.J."/>
            <person name="Kerkkamp H.M."/>
            <person name="Vos R.A."/>
            <person name="Guerreiro I."/>
            <person name="Calvete J.J."/>
            <person name="Wuster W."/>
            <person name="Woods A.E."/>
            <person name="Logan J.M."/>
            <person name="Harrison R.A."/>
            <person name="Castoe T.A."/>
            <person name="de Koning A.P."/>
            <person name="Pollock D.D."/>
            <person name="Yandell M."/>
            <person name="Calderon D."/>
            <person name="Renjifo C."/>
            <person name="Currier R.B."/>
            <person name="Salgado D."/>
            <person name="Pla D."/>
            <person name="Sanz L."/>
            <person name="Hyder A.S."/>
            <person name="Ribeiro J.M."/>
            <person name="Arntzen J.W."/>
            <person name="van den Thillart G.E."/>
            <person name="Boetzer M."/>
            <person name="Pirovano W."/>
            <person name="Dirks R.P."/>
            <person name="Spaink H.P."/>
            <person name="Duboule D."/>
            <person name="McGlinn E."/>
            <person name="Kini R.M."/>
            <person name="Richardson M.K."/>
        </authorList>
    </citation>
    <scope>NUCLEOTIDE SEQUENCE</scope>
    <source>
        <tissue evidence="4">Blood</tissue>
    </source>
</reference>
<feature type="transmembrane region" description="Helical" evidence="1">
    <location>
        <begin position="473"/>
        <end position="492"/>
    </location>
</feature>
<evidence type="ECO:0000256" key="2">
    <source>
        <dbReference type="SAM" id="SignalP"/>
    </source>
</evidence>
<feature type="transmembrane region" description="Helical" evidence="1">
    <location>
        <begin position="429"/>
        <end position="452"/>
    </location>
</feature>
<proteinExistence type="predicted"/>
<sequence length="616" mass="69907">MKSGQMVTCLLKLFLFSFLLSTSPARNVTRECWEDVTEFLSDLNAEKPKPYAIKMYDSVGKYSSNILNGNVDRLGSYTECISAEAPSGKFRGQYCKLQLQQGRIDYYNGICVPDSCQEEEITALATLGKWIIFILVLNIFKFKSTSFLLPFPSLFALNATISFSSVARCAKGLSTVDAFIGHVTHDIALGDNSISSVDAGFSCQNFSGLATFSCSNFSTLDCIMKCFSLQKNLPAIWMTQSSQDVSLALNGLRSLSLLWVISGHTSQMTAWQNLDNTLEWEAKVLKNPIYIYSQSGPFYLGVDTFFIISGLLSSRSFLKMVDCSEKDINFCIALKYLWNRFLRLQPLHMYSVCLLVGLYSVTPWGALWEFLKLEVENCRRMWWTNLLLINNFIAGPESCNGWTWYLANDFQFYFITPLLVFLSSRRKCWLVISGIFLFLATFTVTALLSFFYRLPVANPHDMREEQKKVQASIGWLCALISMSMVIALAYTLEGSHGFYSPVVAIYQAVHRMLWATAVGWIIFAFFSSVKKVLRMTFMPSKKYSPSAIMHCKGYKAPEVRGKHIDLAIRFINTILSWSVWTVVARISYACYLVHPMMILLYNGLQETLIHYSDINM</sequence>
<keyword evidence="1" id="KW-0812">Transmembrane</keyword>
<keyword evidence="5" id="KW-1185">Reference proteome</keyword>
<evidence type="ECO:0000313" key="5">
    <source>
        <dbReference type="Proteomes" id="UP000018936"/>
    </source>
</evidence>
<feature type="chain" id="PRO_5004771083" evidence="2">
    <location>
        <begin position="26"/>
        <end position="616"/>
    </location>
</feature>
<feature type="transmembrane region" description="Helical" evidence="1">
    <location>
        <begin position="512"/>
        <end position="533"/>
    </location>
</feature>